<sequence>MVVTFLPYPNIKKSVKALDDQRLGKQRVEAFNILNAINGTKKGWRKHPATLMWKGFELCLKLYYNECISEWVGRGKNNNMTYYEINENEVIYPWWWGWEIFHQSHKCSLIRKAPWFYEEKFRDEIQPFMLEYGYIWPSKFTEEDMKLTFDRELAERYCDPINQGQLRPFCAQEGCKNRAKKLKTDDGEVVENYCGVHFRTYVKNVLNENKNKAKDRSKVEKKLESNKKVGNEKGGKKTQNGLNKSQIEFTPIWKNTRKQTRRNKSLEGRSTNSKRDL</sequence>
<reference evidence="2" key="1">
    <citation type="submission" date="2021-09" db="EMBL/GenBank/DDBJ databases">
        <authorList>
            <consortium name="AG Swart"/>
            <person name="Singh M."/>
            <person name="Singh A."/>
            <person name="Seah K."/>
            <person name="Emmerich C."/>
        </authorList>
    </citation>
    <scope>NUCLEOTIDE SEQUENCE</scope>
    <source>
        <strain evidence="2">ATCC30299</strain>
    </source>
</reference>
<proteinExistence type="predicted"/>
<keyword evidence="3" id="KW-1185">Reference proteome</keyword>
<comment type="caution">
    <text evidence="2">The sequence shown here is derived from an EMBL/GenBank/DDBJ whole genome shotgun (WGS) entry which is preliminary data.</text>
</comment>
<dbReference type="EMBL" id="CAJZBQ010000060">
    <property type="protein sequence ID" value="CAG9334857.1"/>
    <property type="molecule type" value="Genomic_DNA"/>
</dbReference>
<feature type="compositionally biased region" description="Basic and acidic residues" evidence="1">
    <location>
        <begin position="209"/>
        <end position="235"/>
    </location>
</feature>
<evidence type="ECO:0000256" key="1">
    <source>
        <dbReference type="SAM" id="MobiDB-lite"/>
    </source>
</evidence>
<dbReference type="Pfam" id="PF03013">
    <property type="entry name" value="Pyr_excise"/>
    <property type="match status" value="1"/>
</dbReference>
<feature type="region of interest" description="Disordered" evidence="1">
    <location>
        <begin position="209"/>
        <end position="277"/>
    </location>
</feature>
<dbReference type="AlphaFoldDB" id="A0AAU9KND9"/>
<organism evidence="2 3">
    <name type="scientific">Blepharisma stoltei</name>
    <dbReference type="NCBI Taxonomy" id="1481888"/>
    <lineage>
        <taxon>Eukaryota</taxon>
        <taxon>Sar</taxon>
        <taxon>Alveolata</taxon>
        <taxon>Ciliophora</taxon>
        <taxon>Postciliodesmatophora</taxon>
        <taxon>Heterotrichea</taxon>
        <taxon>Heterotrichida</taxon>
        <taxon>Blepharismidae</taxon>
        <taxon>Blepharisma</taxon>
    </lineage>
</organism>
<dbReference type="NCBIfam" id="NF038085">
    <property type="entry name" value="MSMEG_6728_fam"/>
    <property type="match status" value="1"/>
</dbReference>
<dbReference type="Proteomes" id="UP001162131">
    <property type="component" value="Unassembled WGS sequence"/>
</dbReference>
<dbReference type="InterPro" id="IPR004260">
    <property type="entry name" value="Pyr-dimer_DNA_glycosylase"/>
</dbReference>
<evidence type="ECO:0000313" key="2">
    <source>
        <dbReference type="EMBL" id="CAG9334857.1"/>
    </source>
</evidence>
<gene>
    <name evidence="2" type="ORF">BSTOLATCC_MIC62442</name>
</gene>
<accession>A0AAU9KND9</accession>
<protein>
    <submittedName>
        <fullName evidence="2">Uncharacterized protein</fullName>
    </submittedName>
</protein>
<name>A0AAU9KND9_9CILI</name>
<feature type="compositionally biased region" description="Polar residues" evidence="1">
    <location>
        <begin position="238"/>
        <end position="248"/>
    </location>
</feature>
<evidence type="ECO:0000313" key="3">
    <source>
        <dbReference type="Proteomes" id="UP001162131"/>
    </source>
</evidence>